<organism evidence="2 3">
    <name type="scientific">Denitromonas halophila</name>
    <dbReference type="NCBI Taxonomy" id="1629404"/>
    <lineage>
        <taxon>Bacteria</taxon>
        <taxon>Pseudomonadati</taxon>
        <taxon>Pseudomonadota</taxon>
        <taxon>Betaproteobacteria</taxon>
        <taxon>Rhodocyclales</taxon>
        <taxon>Zoogloeaceae</taxon>
        <taxon>Denitromonas</taxon>
    </lineage>
</organism>
<gene>
    <name evidence="2" type="ORF">FHP89_08965</name>
</gene>
<protein>
    <recommendedName>
        <fullName evidence="4">Cytochrome c</fullName>
    </recommendedName>
</protein>
<dbReference type="AlphaFoldDB" id="A0A557SJ36"/>
<dbReference type="Proteomes" id="UP000318349">
    <property type="component" value="Unassembled WGS sequence"/>
</dbReference>
<dbReference type="GO" id="GO:0022900">
    <property type="term" value="P:electron transport chain"/>
    <property type="evidence" value="ECO:0007669"/>
    <property type="project" value="InterPro"/>
</dbReference>
<evidence type="ECO:0008006" key="4">
    <source>
        <dbReference type="Google" id="ProtNLM"/>
    </source>
</evidence>
<dbReference type="GO" id="GO:0020037">
    <property type="term" value="F:heme binding"/>
    <property type="evidence" value="ECO:0007669"/>
    <property type="project" value="InterPro"/>
</dbReference>
<proteinExistence type="predicted"/>
<evidence type="ECO:0000313" key="2">
    <source>
        <dbReference type="EMBL" id="TVO77431.1"/>
    </source>
</evidence>
<evidence type="ECO:0000256" key="1">
    <source>
        <dbReference type="SAM" id="SignalP"/>
    </source>
</evidence>
<dbReference type="SUPFAM" id="SSF47175">
    <property type="entry name" value="Cytochromes"/>
    <property type="match status" value="1"/>
</dbReference>
<name>A0A557SJ36_9RHOO</name>
<reference evidence="2 3" key="1">
    <citation type="submission" date="2019-07" db="EMBL/GenBank/DDBJ databases">
        <title>The pathways for chlorine oxyanion respiration interact through the shared metabolite chlorate.</title>
        <authorList>
            <person name="Barnum T.P."/>
            <person name="Cheng Y."/>
            <person name="Hill K.A."/>
            <person name="Lucas L.N."/>
            <person name="Carlson H.K."/>
            <person name="Coates J.D."/>
        </authorList>
    </citation>
    <scope>NUCLEOTIDE SEQUENCE [LARGE SCALE GENOMIC DNA]</scope>
    <source>
        <strain evidence="2 3">SFB-1</strain>
    </source>
</reference>
<accession>A0A557SJ36</accession>
<evidence type="ECO:0000313" key="3">
    <source>
        <dbReference type="Proteomes" id="UP000318349"/>
    </source>
</evidence>
<sequence length="145" mass="16085">MKKVILVMLMLHAAVAIGQDRTAEQLVSSKTRADMTYRELMEVMGKSLSTILEGIVRENKQMVDVGANFILTHPAPKHKPWDIMQETDQAAFKQSLFAFDALLDLHSKSVVSAAMNNDWIEAGNAAHALTSSCVSCHAMWKNKVK</sequence>
<dbReference type="GO" id="GO:0009055">
    <property type="term" value="F:electron transfer activity"/>
    <property type="evidence" value="ECO:0007669"/>
    <property type="project" value="InterPro"/>
</dbReference>
<dbReference type="GO" id="GO:0005506">
    <property type="term" value="F:iron ion binding"/>
    <property type="evidence" value="ECO:0007669"/>
    <property type="project" value="InterPro"/>
</dbReference>
<feature type="chain" id="PRO_5021704350" description="Cytochrome c" evidence="1">
    <location>
        <begin position="19"/>
        <end position="145"/>
    </location>
</feature>
<feature type="signal peptide" evidence="1">
    <location>
        <begin position="1"/>
        <end position="18"/>
    </location>
</feature>
<keyword evidence="1" id="KW-0732">Signal</keyword>
<comment type="caution">
    <text evidence="2">The sequence shown here is derived from an EMBL/GenBank/DDBJ whole genome shotgun (WGS) entry which is preliminary data.</text>
</comment>
<dbReference type="EMBL" id="VMNI01000007">
    <property type="protein sequence ID" value="TVO77431.1"/>
    <property type="molecule type" value="Genomic_DNA"/>
</dbReference>
<dbReference type="InterPro" id="IPR010980">
    <property type="entry name" value="Cyt_c/b562"/>
</dbReference>